<evidence type="ECO:0000256" key="4">
    <source>
        <dbReference type="ARBA" id="ARBA00022786"/>
    </source>
</evidence>
<proteinExistence type="predicted"/>
<dbReference type="AlphaFoldDB" id="A0A1D1VGE8"/>
<evidence type="ECO:0000256" key="2">
    <source>
        <dbReference type="ARBA" id="ARBA00012483"/>
    </source>
</evidence>
<dbReference type="PANTHER" id="PTHR46076:SF3">
    <property type="entry name" value="E3 UBIQUITIN-PROTEIN LIGASE RING1"/>
    <property type="match status" value="1"/>
</dbReference>
<sequence length="198" mass="22505">MATRQKLISMRALRPDPLFDEIIKTIFPRREIMEERHAALLAKLSKDNTKKGAKAASAPSNSTHPAGFISLNKSDTDVVEDEDIMSFELQPYLDKMPDISDQGLSKALCKRLVRVISTATVDHIRSFIASRLLVEQEQVTYVDQRSLDVGGIRLYLRVNSADIRPLRGDLTLKQVHDFYWNVARPMQLLYSVRKNHGV</sequence>
<reference evidence="6 7" key="1">
    <citation type="journal article" date="2016" name="Nat. Commun.">
        <title>Extremotolerant tardigrade genome and improved radiotolerance of human cultured cells by tardigrade-unique protein.</title>
        <authorList>
            <person name="Hashimoto T."/>
            <person name="Horikawa D.D."/>
            <person name="Saito Y."/>
            <person name="Kuwahara H."/>
            <person name="Kozuka-Hata H."/>
            <person name="Shin-I T."/>
            <person name="Minakuchi Y."/>
            <person name="Ohishi K."/>
            <person name="Motoyama A."/>
            <person name="Aizu T."/>
            <person name="Enomoto A."/>
            <person name="Kondo K."/>
            <person name="Tanaka S."/>
            <person name="Hara Y."/>
            <person name="Koshikawa S."/>
            <person name="Sagara H."/>
            <person name="Miura T."/>
            <person name="Yokobori S."/>
            <person name="Miyagawa K."/>
            <person name="Suzuki Y."/>
            <person name="Kubo T."/>
            <person name="Oyama M."/>
            <person name="Kohara Y."/>
            <person name="Fujiyama A."/>
            <person name="Arakawa K."/>
            <person name="Katayama T."/>
            <person name="Toyoda A."/>
            <person name="Kunieda T."/>
        </authorList>
    </citation>
    <scope>NUCLEOTIDE SEQUENCE [LARGE SCALE GENOMIC DNA]</scope>
    <source>
        <strain evidence="6 7">YOKOZUNA-1</strain>
    </source>
</reference>
<gene>
    <name evidence="6" type="primary">RvY_08833</name>
    <name evidence="6" type="synonym">RvY_08833.1</name>
    <name evidence="6" type="ORF">RvY_08833-1</name>
</gene>
<dbReference type="Pfam" id="PF16207">
    <property type="entry name" value="RAWUL"/>
    <property type="match status" value="1"/>
</dbReference>
<organism evidence="6 7">
    <name type="scientific">Ramazzottius varieornatus</name>
    <name type="common">Water bear</name>
    <name type="synonym">Tardigrade</name>
    <dbReference type="NCBI Taxonomy" id="947166"/>
    <lineage>
        <taxon>Eukaryota</taxon>
        <taxon>Metazoa</taxon>
        <taxon>Ecdysozoa</taxon>
        <taxon>Tardigrada</taxon>
        <taxon>Eutardigrada</taxon>
        <taxon>Parachela</taxon>
        <taxon>Hypsibioidea</taxon>
        <taxon>Ramazzottiidae</taxon>
        <taxon>Ramazzottius</taxon>
    </lineage>
</organism>
<dbReference type="GO" id="GO:0031519">
    <property type="term" value="C:PcG protein complex"/>
    <property type="evidence" value="ECO:0007669"/>
    <property type="project" value="TreeGrafter"/>
</dbReference>
<dbReference type="GO" id="GO:0003682">
    <property type="term" value="F:chromatin binding"/>
    <property type="evidence" value="ECO:0007669"/>
    <property type="project" value="TreeGrafter"/>
</dbReference>
<dbReference type="Gene3D" id="3.10.20.90">
    <property type="entry name" value="Phosphatidylinositol 3-kinase Catalytic Subunit, Chain A, domain 1"/>
    <property type="match status" value="1"/>
</dbReference>
<dbReference type="GO" id="GO:0000151">
    <property type="term" value="C:ubiquitin ligase complex"/>
    <property type="evidence" value="ECO:0007669"/>
    <property type="project" value="InterPro"/>
</dbReference>
<feature type="domain" description="RAWUL" evidence="5">
    <location>
        <begin position="117"/>
        <end position="191"/>
    </location>
</feature>
<keyword evidence="4" id="KW-0833">Ubl conjugation pathway</keyword>
<evidence type="ECO:0000313" key="6">
    <source>
        <dbReference type="EMBL" id="GAU97558.1"/>
    </source>
</evidence>
<dbReference type="Proteomes" id="UP000186922">
    <property type="component" value="Unassembled WGS sequence"/>
</dbReference>
<dbReference type="GO" id="GO:0061630">
    <property type="term" value="F:ubiquitin protein ligase activity"/>
    <property type="evidence" value="ECO:0007669"/>
    <property type="project" value="UniProtKB-EC"/>
</dbReference>
<evidence type="ECO:0000313" key="7">
    <source>
        <dbReference type="Proteomes" id="UP000186922"/>
    </source>
</evidence>
<evidence type="ECO:0000256" key="3">
    <source>
        <dbReference type="ARBA" id="ARBA00022679"/>
    </source>
</evidence>
<name>A0A1D1VGE8_RAMVA</name>
<dbReference type="InterPro" id="IPR043540">
    <property type="entry name" value="RING1/RING2"/>
</dbReference>
<evidence type="ECO:0000256" key="1">
    <source>
        <dbReference type="ARBA" id="ARBA00000900"/>
    </source>
</evidence>
<evidence type="ECO:0000259" key="5">
    <source>
        <dbReference type="Pfam" id="PF16207"/>
    </source>
</evidence>
<accession>A0A1D1VGE8</accession>
<protein>
    <recommendedName>
        <fullName evidence="2">RING-type E3 ubiquitin transferase</fullName>
        <ecNumber evidence="2">2.3.2.27</ecNumber>
    </recommendedName>
</protein>
<dbReference type="EC" id="2.3.2.27" evidence="2"/>
<dbReference type="InterPro" id="IPR032443">
    <property type="entry name" value="RAWUL"/>
</dbReference>
<comment type="catalytic activity">
    <reaction evidence="1">
        <text>S-ubiquitinyl-[E2 ubiquitin-conjugating enzyme]-L-cysteine + [acceptor protein]-L-lysine = [E2 ubiquitin-conjugating enzyme]-L-cysteine + N(6)-ubiquitinyl-[acceptor protein]-L-lysine.</text>
        <dbReference type="EC" id="2.3.2.27"/>
    </reaction>
</comment>
<dbReference type="EMBL" id="BDGG01000004">
    <property type="protein sequence ID" value="GAU97558.1"/>
    <property type="molecule type" value="Genomic_DNA"/>
</dbReference>
<keyword evidence="7" id="KW-1185">Reference proteome</keyword>
<keyword evidence="3" id="KW-0808">Transferase</keyword>
<dbReference type="STRING" id="947166.A0A1D1VGE8"/>
<comment type="caution">
    <text evidence="6">The sequence shown here is derived from an EMBL/GenBank/DDBJ whole genome shotgun (WGS) entry which is preliminary data.</text>
</comment>
<dbReference type="PANTHER" id="PTHR46076">
    <property type="entry name" value="E3 UBIQUITIN-PROTEIN LIGASE RING1 / RING 2 FAMILY MEMBER"/>
    <property type="match status" value="1"/>
</dbReference>